<feature type="signal peptide" evidence="6">
    <location>
        <begin position="1"/>
        <end position="20"/>
    </location>
</feature>
<dbReference type="Pfam" id="PF00188">
    <property type="entry name" value="CAP"/>
    <property type="match status" value="1"/>
</dbReference>
<evidence type="ECO:0000256" key="5">
    <source>
        <dbReference type="ARBA" id="ARBA00023265"/>
    </source>
</evidence>
<keyword evidence="5" id="KW-0568">Pathogenesis-related protein</keyword>
<dbReference type="GO" id="GO:0005576">
    <property type="term" value="C:extracellular region"/>
    <property type="evidence" value="ECO:0007669"/>
    <property type="project" value="InterPro"/>
</dbReference>
<evidence type="ECO:0000259" key="7">
    <source>
        <dbReference type="SMART" id="SM00198"/>
    </source>
</evidence>
<dbReference type="InterPro" id="IPR035940">
    <property type="entry name" value="CAP_sf"/>
</dbReference>
<keyword evidence="2 6" id="KW-0732">Signal</keyword>
<comment type="caution">
    <text evidence="8">The sequence shown here is derived from an EMBL/GenBank/DDBJ whole genome shotgun (WGS) entry which is preliminary data.</text>
</comment>
<dbReference type="SUPFAM" id="SSF55797">
    <property type="entry name" value="PR-1-like"/>
    <property type="match status" value="1"/>
</dbReference>
<dbReference type="InterPro" id="IPR018244">
    <property type="entry name" value="Allrgn_V5/Tpx1_CS"/>
</dbReference>
<dbReference type="AlphaFoldDB" id="A0A5A7PW88"/>
<evidence type="ECO:0000313" key="8">
    <source>
        <dbReference type="EMBL" id="GER36387.1"/>
    </source>
</evidence>
<evidence type="ECO:0000256" key="6">
    <source>
        <dbReference type="SAM" id="SignalP"/>
    </source>
</evidence>
<dbReference type="Proteomes" id="UP000325081">
    <property type="component" value="Unassembled WGS sequence"/>
</dbReference>
<dbReference type="PROSITE" id="PS01010">
    <property type="entry name" value="CRISP_2"/>
    <property type="match status" value="1"/>
</dbReference>
<dbReference type="InterPro" id="IPR014044">
    <property type="entry name" value="CAP_dom"/>
</dbReference>
<keyword evidence="4" id="KW-1015">Disulfide bond</keyword>
<dbReference type="GO" id="GO:0098542">
    <property type="term" value="P:defense response to other organism"/>
    <property type="evidence" value="ECO:0007669"/>
    <property type="project" value="UniProtKB-ARBA"/>
</dbReference>
<protein>
    <submittedName>
        <fullName evidence="8">Pathogenesis-related protein 1</fullName>
    </submittedName>
</protein>
<evidence type="ECO:0000256" key="1">
    <source>
        <dbReference type="ARBA" id="ARBA00009923"/>
    </source>
</evidence>
<organism evidence="8 9">
    <name type="scientific">Striga asiatica</name>
    <name type="common">Asiatic witchweed</name>
    <name type="synonym">Buchnera asiatica</name>
    <dbReference type="NCBI Taxonomy" id="4170"/>
    <lineage>
        <taxon>Eukaryota</taxon>
        <taxon>Viridiplantae</taxon>
        <taxon>Streptophyta</taxon>
        <taxon>Embryophyta</taxon>
        <taxon>Tracheophyta</taxon>
        <taxon>Spermatophyta</taxon>
        <taxon>Magnoliopsida</taxon>
        <taxon>eudicotyledons</taxon>
        <taxon>Gunneridae</taxon>
        <taxon>Pentapetalae</taxon>
        <taxon>asterids</taxon>
        <taxon>lamiids</taxon>
        <taxon>Lamiales</taxon>
        <taxon>Orobanchaceae</taxon>
        <taxon>Buchnereae</taxon>
        <taxon>Striga</taxon>
    </lineage>
</organism>
<proteinExistence type="inferred from homology"/>
<feature type="domain" description="SCP" evidence="7">
    <location>
        <begin position="22"/>
        <end position="152"/>
    </location>
</feature>
<dbReference type="FunFam" id="3.40.33.10:FF:000006">
    <property type="entry name" value="Putative pathogenesis-related protein 1"/>
    <property type="match status" value="1"/>
</dbReference>
<evidence type="ECO:0000256" key="3">
    <source>
        <dbReference type="ARBA" id="ARBA00022821"/>
    </source>
</evidence>
<dbReference type="SMART" id="SM00198">
    <property type="entry name" value="SCP"/>
    <property type="match status" value="1"/>
</dbReference>
<keyword evidence="3" id="KW-0611">Plant defense</keyword>
<evidence type="ECO:0000256" key="4">
    <source>
        <dbReference type="ARBA" id="ARBA00023157"/>
    </source>
</evidence>
<feature type="chain" id="PRO_5022959451" evidence="6">
    <location>
        <begin position="21"/>
        <end position="156"/>
    </location>
</feature>
<dbReference type="InterPro" id="IPR001283">
    <property type="entry name" value="CRISP-related"/>
</dbReference>
<comment type="similarity">
    <text evidence="1">Belongs to the CRISP family.</text>
</comment>
<sequence>MTWLKTPIPLIIFLIISAHAQNSPKDFVDAHNAARAEVGVQPLVWDSKVEAFAENYANERSQDCAMQHSSGPYGENLAAGSWDLSAKEAVDMWVSEKNAYDLESNSCVGGECLHYTQVVWNSSTRVGCGRALCKNGWTFVTCNYDPPGNYNGERPF</sequence>
<reference evidence="9" key="1">
    <citation type="journal article" date="2019" name="Curr. Biol.">
        <title>Genome Sequence of Striga asiatica Provides Insight into the Evolution of Plant Parasitism.</title>
        <authorList>
            <person name="Yoshida S."/>
            <person name="Kim S."/>
            <person name="Wafula E.K."/>
            <person name="Tanskanen J."/>
            <person name="Kim Y.M."/>
            <person name="Honaas L."/>
            <person name="Yang Z."/>
            <person name="Spallek T."/>
            <person name="Conn C.E."/>
            <person name="Ichihashi Y."/>
            <person name="Cheong K."/>
            <person name="Cui S."/>
            <person name="Der J.P."/>
            <person name="Gundlach H."/>
            <person name="Jiao Y."/>
            <person name="Hori C."/>
            <person name="Ishida J.K."/>
            <person name="Kasahara H."/>
            <person name="Kiba T."/>
            <person name="Kim M.S."/>
            <person name="Koo N."/>
            <person name="Laohavisit A."/>
            <person name="Lee Y.H."/>
            <person name="Lumba S."/>
            <person name="McCourt P."/>
            <person name="Mortimer J.C."/>
            <person name="Mutuku J.M."/>
            <person name="Nomura T."/>
            <person name="Sasaki-Sekimoto Y."/>
            <person name="Seto Y."/>
            <person name="Wang Y."/>
            <person name="Wakatake T."/>
            <person name="Sakakibara H."/>
            <person name="Demura T."/>
            <person name="Yamaguchi S."/>
            <person name="Yoneyama K."/>
            <person name="Manabe R.I."/>
            <person name="Nelson D.C."/>
            <person name="Schulman A.H."/>
            <person name="Timko M.P."/>
            <person name="dePamphilis C.W."/>
            <person name="Choi D."/>
            <person name="Shirasu K."/>
        </authorList>
    </citation>
    <scope>NUCLEOTIDE SEQUENCE [LARGE SCALE GENOMIC DNA]</scope>
    <source>
        <strain evidence="9">cv. UVA1</strain>
    </source>
</reference>
<accession>A0A5A7PW88</accession>
<dbReference type="CDD" id="cd05381">
    <property type="entry name" value="CAP_PR-1"/>
    <property type="match status" value="1"/>
</dbReference>
<keyword evidence="9" id="KW-1185">Reference proteome</keyword>
<dbReference type="OrthoDB" id="337038at2759"/>
<evidence type="ECO:0000313" key="9">
    <source>
        <dbReference type="Proteomes" id="UP000325081"/>
    </source>
</evidence>
<dbReference type="EMBL" id="BKCP01005172">
    <property type="protein sequence ID" value="GER36387.1"/>
    <property type="molecule type" value="Genomic_DNA"/>
</dbReference>
<name>A0A5A7PW88_STRAF</name>
<dbReference type="PRINTS" id="PR00837">
    <property type="entry name" value="V5TPXLIKE"/>
</dbReference>
<dbReference type="PANTHER" id="PTHR10334">
    <property type="entry name" value="CYSTEINE-RICH SECRETORY PROTEIN-RELATED"/>
    <property type="match status" value="1"/>
</dbReference>
<evidence type="ECO:0000256" key="2">
    <source>
        <dbReference type="ARBA" id="ARBA00022729"/>
    </source>
</evidence>
<gene>
    <name evidence="8" type="ORF">STAS_12730</name>
</gene>
<dbReference type="Gene3D" id="3.40.33.10">
    <property type="entry name" value="CAP"/>
    <property type="match status" value="1"/>
</dbReference>